<protein>
    <submittedName>
        <fullName evidence="1">Putative X-linked retinitis pigmentosa GTPase regulator</fullName>
    </submittedName>
</protein>
<dbReference type="Proteomes" id="UP000717585">
    <property type="component" value="Unassembled WGS sequence"/>
</dbReference>
<comment type="caution">
    <text evidence="1">The sequence shown here is derived from an EMBL/GenBank/DDBJ whole genome shotgun (WGS) entry which is preliminary data.</text>
</comment>
<reference evidence="1" key="1">
    <citation type="submission" date="2021-05" db="EMBL/GenBank/DDBJ databases">
        <title>A free-living protist that lacks canonical eukaryotic 1 DNA replication and segregation systems.</title>
        <authorList>
            <person name="Salas-Leiva D.E."/>
            <person name="Tromer E.C."/>
            <person name="Curtis B.A."/>
            <person name="Jerlstrom-Hultqvist J."/>
            <person name="Kolisko M."/>
            <person name="Yi Z."/>
            <person name="Salas-Leiva J.S."/>
            <person name="Gallot-Lavallee L."/>
            <person name="Kops G.J.P.L."/>
            <person name="Archibald J.M."/>
            <person name="Simpson A.G.B."/>
            <person name="Roger A.J."/>
        </authorList>
    </citation>
    <scope>NUCLEOTIDE SEQUENCE</scope>
    <source>
        <strain evidence="1">BICM</strain>
    </source>
</reference>
<keyword evidence="2" id="KW-1185">Reference proteome</keyword>
<organism evidence="1 2">
    <name type="scientific">Carpediemonas membranifera</name>
    <dbReference type="NCBI Taxonomy" id="201153"/>
    <lineage>
        <taxon>Eukaryota</taxon>
        <taxon>Metamonada</taxon>
        <taxon>Carpediemonas-like organisms</taxon>
        <taxon>Carpediemonas</taxon>
    </lineage>
</organism>
<dbReference type="AlphaFoldDB" id="A0A8J6E0Q8"/>
<sequence>MKPGGNKLSKREIKRDLMTINALMGKNCEVSSYRKLGSSASTNTSNLAKGLEEACNSMQRRIESDDSPTDRDSNKPCTTSFFPTLCDLIRLSASSSKILQDVPGDVPGLINRAIFSVAEAMITYDSYDHSPATLDLSELMKSTLASTEPFNHNKHIAKMQRLLDRAQQYVEILESPAAPALSGAAALHNLPDGPMLVLLYRCETKAAWFCMRRFPALLAASTGGVLSAETGTNEFTVVSHRLLVTGPNACFQHACSDIPEDGSATLVRGLPPVMCVNPFPVEDHPGCVSVFATTADGLYAWGANPKGILGVVTQPPVVKNPRKIELDSPYPCEQILRSQSATFFFVGGEWFAAGQNSACCLGTKSTEPTVTPPQRIHGCPHSVAGFYSFSDSAGNGVTFAITTSRTNPVMACGSNELGQLGVGTQESVTEFKSVVLPRHVGITEVACIKIAGRLAVTIFFSDDNRLFVSGHNPAHMIFPTDSEFLITPQEIPFDLTGCFVYRSPRITGPRQGIVYSGRDVDQPSHNIMHVAQGADTGDFQTKPSCHGPGWEVFAIPAQFNTVEFFGLGLFAIRTRLGDELWDLSPTEGPGALCSIHGQLYMSSQRREGIPAPDM</sequence>
<name>A0A8J6E0Q8_9EUKA</name>
<evidence type="ECO:0000313" key="1">
    <source>
        <dbReference type="EMBL" id="KAG9395424.1"/>
    </source>
</evidence>
<accession>A0A8J6E0Q8</accession>
<dbReference type="SUPFAM" id="SSF50985">
    <property type="entry name" value="RCC1/BLIP-II"/>
    <property type="match status" value="1"/>
</dbReference>
<proteinExistence type="predicted"/>
<evidence type="ECO:0000313" key="2">
    <source>
        <dbReference type="Proteomes" id="UP000717585"/>
    </source>
</evidence>
<dbReference type="InterPro" id="IPR009091">
    <property type="entry name" value="RCC1/BLIP-II"/>
</dbReference>
<dbReference type="OrthoDB" id="5981550at2759"/>
<dbReference type="EMBL" id="JAHDYR010000011">
    <property type="protein sequence ID" value="KAG9395424.1"/>
    <property type="molecule type" value="Genomic_DNA"/>
</dbReference>
<dbReference type="Gene3D" id="2.130.10.30">
    <property type="entry name" value="Regulator of chromosome condensation 1/beta-lactamase-inhibitor protein II"/>
    <property type="match status" value="1"/>
</dbReference>
<gene>
    <name evidence="1" type="ORF">J8273_2991</name>
</gene>